<protein>
    <submittedName>
        <fullName evidence="3">Uncharacterized protein</fullName>
    </submittedName>
</protein>
<accession>A0A6C0KTV2</accession>
<reference evidence="3" key="1">
    <citation type="journal article" date="2020" name="Nature">
        <title>Giant virus diversity and host interactions through global metagenomics.</title>
        <authorList>
            <person name="Schulz F."/>
            <person name="Roux S."/>
            <person name="Paez-Espino D."/>
            <person name="Jungbluth S."/>
            <person name="Walsh D.A."/>
            <person name="Denef V.J."/>
            <person name="McMahon K.D."/>
            <person name="Konstantinidis K.T."/>
            <person name="Eloe-Fadrosh E.A."/>
            <person name="Kyrpides N.C."/>
            <person name="Woyke T."/>
        </authorList>
    </citation>
    <scope>NUCLEOTIDE SEQUENCE</scope>
    <source>
        <strain evidence="3">GVMAG-S-3300013014-113</strain>
    </source>
</reference>
<organism evidence="3">
    <name type="scientific">viral metagenome</name>
    <dbReference type="NCBI Taxonomy" id="1070528"/>
    <lineage>
        <taxon>unclassified sequences</taxon>
        <taxon>metagenomes</taxon>
        <taxon>organismal metagenomes</taxon>
    </lineage>
</organism>
<feature type="transmembrane region" description="Helical" evidence="2">
    <location>
        <begin position="68"/>
        <end position="89"/>
    </location>
</feature>
<evidence type="ECO:0000256" key="1">
    <source>
        <dbReference type="SAM" id="MobiDB-lite"/>
    </source>
</evidence>
<dbReference type="AlphaFoldDB" id="A0A6C0KTV2"/>
<evidence type="ECO:0000256" key="2">
    <source>
        <dbReference type="SAM" id="Phobius"/>
    </source>
</evidence>
<name>A0A6C0KTV2_9ZZZZ</name>
<keyword evidence="2" id="KW-0472">Membrane</keyword>
<feature type="region of interest" description="Disordered" evidence="1">
    <location>
        <begin position="216"/>
        <end position="243"/>
    </location>
</feature>
<proteinExistence type="predicted"/>
<dbReference type="EMBL" id="MN740955">
    <property type="protein sequence ID" value="QHU19768.1"/>
    <property type="molecule type" value="Genomic_DNA"/>
</dbReference>
<sequence length="338" mass="39500">MKSFKLIVFLFGIGIGISIGISHCNNSSDLNISSAPVCDFDVDKMHYYAIVSYEESLNPFTNSNSNSIIDLVFVFFIACSSFACSVVLVSNYVYSSMINQFVTCYNSNKLLYEYDPYLFEYLDEFNNMKSCVLSIDFLNSLKYKFLKHNSPKGEIIMNYNHLYSSFDYYCKKSNIIEFSYLDVVSRIYVVKNNCKNIYIDKCENCDYGLVNEVDADADEEAEEEKKEAEEEEEKEKEKAEEKESSIFYNKSNNKVNCRETTDYVSNRYKYKGTIEEFYTYCETNYYKIHYNDLLETSDSNLSITFSIDKEEELAKTMENIASNKNNMGFKEFKKFQKF</sequence>
<evidence type="ECO:0000313" key="3">
    <source>
        <dbReference type="EMBL" id="QHU19768.1"/>
    </source>
</evidence>
<keyword evidence="2" id="KW-0812">Transmembrane</keyword>
<keyword evidence="2" id="KW-1133">Transmembrane helix</keyword>